<gene>
    <name evidence="2" type="ORF">JZO70_17840</name>
</gene>
<proteinExistence type="inferred from homology"/>
<evidence type="ECO:0000256" key="1">
    <source>
        <dbReference type="ARBA" id="ARBA00009981"/>
    </source>
</evidence>
<dbReference type="Gene3D" id="3.40.1620.10">
    <property type="entry name" value="YefM-like domain"/>
    <property type="match status" value="1"/>
</dbReference>
<evidence type="ECO:0000313" key="3">
    <source>
        <dbReference type="Proteomes" id="UP000664601"/>
    </source>
</evidence>
<sequence>MSDIVTATTPSKVRTNLTSLLDDVTTKNAEIHIVLSSGKNAVLISEDELNSLRSQLREMELMDAKKERMAYLKDPSTKKYNTAEEMHKDILGDLYDELPD</sequence>
<protein>
    <recommendedName>
        <fullName evidence="4">Antitoxin</fullName>
    </recommendedName>
</protein>
<dbReference type="InterPro" id="IPR036165">
    <property type="entry name" value="YefM-like_sf"/>
</dbReference>
<comment type="caution">
    <text evidence="2">The sequence shown here is derived from an EMBL/GenBank/DDBJ whole genome shotgun (WGS) entry which is preliminary data.</text>
</comment>
<dbReference type="SUPFAM" id="SSF143120">
    <property type="entry name" value="YefM-like"/>
    <property type="match status" value="1"/>
</dbReference>
<reference evidence="2 3" key="1">
    <citation type="submission" date="2021-03" db="EMBL/GenBank/DDBJ databases">
        <title>Enterococcal diversity collection.</title>
        <authorList>
            <person name="Gilmore M.S."/>
            <person name="Schwartzman J."/>
            <person name="Van Tyne D."/>
            <person name="Martin M."/>
            <person name="Earl A.M."/>
            <person name="Manson A.L."/>
            <person name="Straub T."/>
            <person name="Salamzade R."/>
            <person name="Saavedra J."/>
            <person name="Lebreton F."/>
            <person name="Prichula J."/>
            <person name="Schaufler K."/>
            <person name="Gaca A."/>
            <person name="Sgardioli B."/>
            <person name="Wagenaar J."/>
            <person name="Strong T."/>
        </authorList>
    </citation>
    <scope>NUCLEOTIDE SEQUENCE [LARGE SCALE GENOMIC DNA]</scope>
    <source>
        <strain evidence="2 3">669A</strain>
    </source>
</reference>
<dbReference type="RefSeq" id="WP_207675031.1">
    <property type="nucleotide sequence ID" value="NZ_JAFREM010000029.1"/>
</dbReference>
<evidence type="ECO:0000313" key="2">
    <source>
        <dbReference type="EMBL" id="MBO1308042.1"/>
    </source>
</evidence>
<organism evidence="2 3">
    <name type="scientific">Candidatus Enterococcus moelleringii</name>
    <dbReference type="NCBI Taxonomy" id="2815325"/>
    <lineage>
        <taxon>Bacteria</taxon>
        <taxon>Bacillati</taxon>
        <taxon>Bacillota</taxon>
        <taxon>Bacilli</taxon>
        <taxon>Lactobacillales</taxon>
        <taxon>Enterococcaceae</taxon>
        <taxon>Enterococcus</taxon>
    </lineage>
</organism>
<dbReference type="EMBL" id="JAFREM010000029">
    <property type="protein sequence ID" value="MBO1308042.1"/>
    <property type="molecule type" value="Genomic_DNA"/>
</dbReference>
<comment type="similarity">
    <text evidence="1">Belongs to the phD/YefM antitoxin family.</text>
</comment>
<accession>A0ABS3LEI4</accession>
<name>A0ABS3LEI4_9ENTE</name>
<evidence type="ECO:0008006" key="4">
    <source>
        <dbReference type="Google" id="ProtNLM"/>
    </source>
</evidence>
<keyword evidence="3" id="KW-1185">Reference proteome</keyword>
<dbReference type="Proteomes" id="UP000664601">
    <property type="component" value="Unassembled WGS sequence"/>
</dbReference>